<proteinExistence type="inferred from homology"/>
<protein>
    <submittedName>
        <fullName evidence="3">Mannose/cellobiose epimerase-like protein (N-acyl-D-glucosamine 2-epimerase family)</fullName>
    </submittedName>
</protein>
<evidence type="ECO:0000256" key="2">
    <source>
        <dbReference type="ARBA" id="ARBA00023235"/>
    </source>
</evidence>
<dbReference type="InterPro" id="IPR012341">
    <property type="entry name" value="6hp_glycosidase-like_sf"/>
</dbReference>
<dbReference type="InterPro" id="IPR010819">
    <property type="entry name" value="AGE/CE"/>
</dbReference>
<organism evidence="3 4">
    <name type="scientific">Rhizobium herbae</name>
    <dbReference type="NCBI Taxonomy" id="508661"/>
    <lineage>
        <taxon>Bacteria</taxon>
        <taxon>Pseudomonadati</taxon>
        <taxon>Pseudomonadota</taxon>
        <taxon>Alphaproteobacteria</taxon>
        <taxon>Hyphomicrobiales</taxon>
        <taxon>Rhizobiaceae</taxon>
        <taxon>Rhizobium/Agrobacterium group</taxon>
        <taxon>Rhizobium</taxon>
    </lineage>
</organism>
<dbReference type="PANTHER" id="PTHR15108">
    <property type="entry name" value="N-ACYLGLUCOSAMINE-2-EPIMERASE"/>
    <property type="match status" value="1"/>
</dbReference>
<comment type="similarity">
    <text evidence="1">Belongs to the N-acylglucosamine 2-epimerase family.</text>
</comment>
<comment type="caution">
    <text evidence="3">The sequence shown here is derived from an EMBL/GenBank/DDBJ whole genome shotgun (WGS) entry which is preliminary data.</text>
</comment>
<name>A0ABS4EVN2_9HYPH</name>
<dbReference type="Proteomes" id="UP000823786">
    <property type="component" value="Unassembled WGS sequence"/>
</dbReference>
<dbReference type="Pfam" id="PF07221">
    <property type="entry name" value="GlcNAc_2-epim"/>
    <property type="match status" value="1"/>
</dbReference>
<dbReference type="InterPro" id="IPR008928">
    <property type="entry name" value="6-hairpin_glycosidase_sf"/>
</dbReference>
<accession>A0ABS4EVN2</accession>
<keyword evidence="4" id="KW-1185">Reference proteome</keyword>
<reference evidence="3 4" key="1">
    <citation type="submission" date="2021-03" db="EMBL/GenBank/DDBJ databases">
        <title>Genomic Encyclopedia of Type Strains, Phase IV (KMG-IV): sequencing the most valuable type-strain genomes for metagenomic binning, comparative biology and taxonomic classification.</title>
        <authorList>
            <person name="Goeker M."/>
        </authorList>
    </citation>
    <scope>NUCLEOTIDE SEQUENCE [LARGE SCALE GENOMIC DNA]</scope>
    <source>
        <strain evidence="3 4">DSM 26427</strain>
    </source>
</reference>
<dbReference type="RefSeq" id="WP_209856905.1">
    <property type="nucleotide sequence ID" value="NZ_JAGGJV010000013.1"/>
</dbReference>
<evidence type="ECO:0000313" key="4">
    <source>
        <dbReference type="Proteomes" id="UP000823786"/>
    </source>
</evidence>
<gene>
    <name evidence="3" type="ORF">J2Z75_005549</name>
</gene>
<evidence type="ECO:0000256" key="1">
    <source>
        <dbReference type="ARBA" id="ARBA00008558"/>
    </source>
</evidence>
<dbReference type="SUPFAM" id="SSF48208">
    <property type="entry name" value="Six-hairpin glycosidases"/>
    <property type="match status" value="1"/>
</dbReference>
<evidence type="ECO:0000313" key="3">
    <source>
        <dbReference type="EMBL" id="MBP1862018.1"/>
    </source>
</evidence>
<dbReference type="EMBL" id="JAGGJV010000013">
    <property type="protein sequence ID" value="MBP1862018.1"/>
    <property type="molecule type" value="Genomic_DNA"/>
</dbReference>
<dbReference type="Gene3D" id="1.50.10.10">
    <property type="match status" value="1"/>
</dbReference>
<sequence>MNVITLERRPNLAGLCRRLKDWVFLEALPFWSTVGVDGDRGFIETLDLDGKPKAVGFKRTRVHARQIYVFSHAYTLGFDPGLRTARNGLDFLIAHGWLKGGGWAVSMGETGGIVDSDLDLYDQAFVLLAFAWWTRATGKNDLIPWIDRTLQAIDDHFGRLDGEGWKSRVPDDGRLLQNPHMHMFEALLAVKAVHPTTDVAQRIRQIALLFQERLFDPTTGTIAEYYDEKWSRIGGDYGHVVEPGHHFEWYWLLRHAEQMTGHDARDAAERLFAFAQQYGVDSATGLIHDELLSDGSVRSGRHRSWPQTERLKALLARAEFDGAFDKDCVTTVLSVLLDKYLGIAPRGCWIDHLDVTGRPCVSAIPASTLYHLFLATAELMRLERLWAGESTSHGALQ</sequence>
<keyword evidence="2" id="KW-0413">Isomerase</keyword>